<comment type="caution">
    <text evidence="2">The sequence shown here is derived from an EMBL/GenBank/DDBJ whole genome shotgun (WGS) entry which is preliminary data.</text>
</comment>
<dbReference type="Pfam" id="PF00990">
    <property type="entry name" value="GGDEF"/>
    <property type="match status" value="1"/>
</dbReference>
<dbReference type="PANTHER" id="PTHR44757:SF2">
    <property type="entry name" value="BIOFILM ARCHITECTURE MAINTENANCE PROTEIN MBAA"/>
    <property type="match status" value="1"/>
</dbReference>
<dbReference type="InterPro" id="IPR046342">
    <property type="entry name" value="CBS_dom_sf"/>
</dbReference>
<evidence type="ECO:0000259" key="1">
    <source>
        <dbReference type="PROSITE" id="PS50887"/>
    </source>
</evidence>
<reference evidence="2 3" key="1">
    <citation type="submission" date="2023-07" db="EMBL/GenBank/DDBJ databases">
        <title>Sorghum-associated microbial communities from plants grown in Nebraska, USA.</title>
        <authorList>
            <person name="Schachtman D."/>
        </authorList>
    </citation>
    <scope>NUCLEOTIDE SEQUENCE [LARGE SCALE GENOMIC DNA]</scope>
    <source>
        <strain evidence="2 3">BE332</strain>
    </source>
</reference>
<dbReference type="PANTHER" id="PTHR44757">
    <property type="entry name" value="DIGUANYLATE CYCLASE DGCP"/>
    <property type="match status" value="1"/>
</dbReference>
<dbReference type="RefSeq" id="WP_307494545.1">
    <property type="nucleotide sequence ID" value="NZ_JAUSVB010000006.1"/>
</dbReference>
<dbReference type="InterPro" id="IPR000160">
    <property type="entry name" value="GGDEF_dom"/>
</dbReference>
<proteinExistence type="predicted"/>
<sequence>MHADLTLLTQRLGNAVGGYKVAATTTVADLAHAVDVVDAGMPVARLELIFRSPHVASVAVRDPDDDRRIGLVTRTRFTAAMTGRLGFGRAVLARRGTDELTDWGPMVVPPTAPVSEVAVRAMQRFDERRYDDVLVADESWGVVSTADLVRSLSTLLAVRSLHDPLTALPHRSMAMHELTRRCAESAGTGARVVVVLLDIAGFSRLNSTYGPAVGDIVLAGVGARLAGGLPGGCQAARTAGDEFAVIASLPGVASDQHAAALVDGLRRDVLALLAQPQAGIDPSAWPAFHSAAAFSGLGSADAEHLVASAQRRLRSAKESASVGGGLADELRGILTGDLGV</sequence>
<dbReference type="SMART" id="SM00267">
    <property type="entry name" value="GGDEF"/>
    <property type="match status" value="1"/>
</dbReference>
<dbReference type="Proteomes" id="UP001239626">
    <property type="component" value="Unassembled WGS sequence"/>
</dbReference>
<feature type="domain" description="GGDEF" evidence="1">
    <location>
        <begin position="190"/>
        <end position="332"/>
    </location>
</feature>
<keyword evidence="3" id="KW-1185">Reference proteome</keyword>
<evidence type="ECO:0000313" key="2">
    <source>
        <dbReference type="EMBL" id="MDQ0375761.1"/>
    </source>
</evidence>
<dbReference type="PROSITE" id="PS50887">
    <property type="entry name" value="GGDEF"/>
    <property type="match status" value="1"/>
</dbReference>
<dbReference type="InterPro" id="IPR043128">
    <property type="entry name" value="Rev_trsase/Diguanyl_cyclase"/>
</dbReference>
<dbReference type="CDD" id="cd01949">
    <property type="entry name" value="GGDEF"/>
    <property type="match status" value="1"/>
</dbReference>
<dbReference type="SUPFAM" id="SSF54631">
    <property type="entry name" value="CBS-domain pair"/>
    <property type="match status" value="1"/>
</dbReference>
<evidence type="ECO:0000313" key="3">
    <source>
        <dbReference type="Proteomes" id="UP001239626"/>
    </source>
</evidence>
<dbReference type="InterPro" id="IPR029787">
    <property type="entry name" value="Nucleotide_cyclase"/>
</dbReference>
<protein>
    <submittedName>
        <fullName evidence="2">Diguanylate cyclase (GGDEF)-like protein</fullName>
    </submittedName>
</protein>
<gene>
    <name evidence="2" type="ORF">J2X26_004099</name>
</gene>
<dbReference type="Gene3D" id="3.30.70.270">
    <property type="match status" value="1"/>
</dbReference>
<dbReference type="InterPro" id="IPR052155">
    <property type="entry name" value="Biofilm_reg_signaling"/>
</dbReference>
<dbReference type="SUPFAM" id="SSF55073">
    <property type="entry name" value="Nucleotide cyclase"/>
    <property type="match status" value="1"/>
</dbReference>
<accession>A0ABU0EKE5</accession>
<organism evidence="2 3">
    <name type="scientific">Cellulomonas humilata</name>
    <dbReference type="NCBI Taxonomy" id="144055"/>
    <lineage>
        <taxon>Bacteria</taxon>
        <taxon>Bacillati</taxon>
        <taxon>Actinomycetota</taxon>
        <taxon>Actinomycetes</taxon>
        <taxon>Micrococcales</taxon>
        <taxon>Cellulomonadaceae</taxon>
        <taxon>Cellulomonas</taxon>
    </lineage>
</organism>
<name>A0ABU0EKE5_9CELL</name>
<dbReference type="NCBIfam" id="TIGR00254">
    <property type="entry name" value="GGDEF"/>
    <property type="match status" value="1"/>
</dbReference>
<dbReference type="EMBL" id="JAUSVB010000006">
    <property type="protein sequence ID" value="MDQ0375761.1"/>
    <property type="molecule type" value="Genomic_DNA"/>
</dbReference>